<sequence length="266" mass="28986">MEKIPPGIDPSVPSPARIYDYLLGGKDNFASDREAAAKLIQAAPNAQEEVRANRRFLIRAVEYLADQGIRQFLDIGTGLPTQENVHEVALRKAPDSRIVYVDNDPIVLAHARALLGRNPQVAVAQGDLREPESILDNPEVTEHLDFNEPVGLLLVAILHFLPDEAAYPAVAKLRDRLAPGSHLVISHGSAGRLDDKGVAAIRRVYARSSAGEAVARTREEILRFFEGCELVEPGVVTVDEWRPREGEPVRTRTEGAVVYGGVGVVG</sequence>
<dbReference type="eggNOG" id="COG2518">
    <property type="taxonomic scope" value="Bacteria"/>
</dbReference>
<dbReference type="OrthoDB" id="3815449at2"/>
<protein>
    <recommendedName>
        <fullName evidence="3">SAM-dependent methyltransferase</fullName>
    </recommendedName>
</protein>
<dbReference type="CDD" id="cd02440">
    <property type="entry name" value="AdoMet_MTases"/>
    <property type="match status" value="1"/>
</dbReference>
<accession>D6Y450</accession>
<evidence type="ECO:0008006" key="3">
    <source>
        <dbReference type="Google" id="ProtNLM"/>
    </source>
</evidence>
<keyword evidence="2" id="KW-1185">Reference proteome</keyword>
<dbReference type="PIRSF" id="PIRSF017393">
    <property type="entry name" value="MTase_SAV2177"/>
    <property type="match status" value="1"/>
</dbReference>
<dbReference type="Proteomes" id="UP000006640">
    <property type="component" value="Chromosome"/>
</dbReference>
<dbReference type="Pfam" id="PF04672">
    <property type="entry name" value="Methyltransf_19"/>
    <property type="match status" value="1"/>
</dbReference>
<evidence type="ECO:0000313" key="1">
    <source>
        <dbReference type="EMBL" id="ADG87104.1"/>
    </source>
</evidence>
<dbReference type="Gene3D" id="3.40.50.150">
    <property type="entry name" value="Vaccinia Virus protein VP39"/>
    <property type="match status" value="1"/>
</dbReference>
<dbReference type="AlphaFoldDB" id="D6Y450"/>
<gene>
    <name evidence="1" type="ordered locus">Tbis_0374</name>
</gene>
<dbReference type="InterPro" id="IPR006764">
    <property type="entry name" value="SAM_dep_MeTrfase_SAV2177_type"/>
</dbReference>
<dbReference type="RefSeq" id="WP_013130637.1">
    <property type="nucleotide sequence ID" value="NC_014165.1"/>
</dbReference>
<reference evidence="1 2" key="1">
    <citation type="submission" date="2010-01" db="EMBL/GenBank/DDBJ databases">
        <title>The complete genome of Thermobispora bispora DSM 43833.</title>
        <authorList>
            <consortium name="US DOE Joint Genome Institute (JGI-PGF)"/>
            <person name="Lucas S."/>
            <person name="Copeland A."/>
            <person name="Lapidus A."/>
            <person name="Glavina del Rio T."/>
            <person name="Dalin E."/>
            <person name="Tice H."/>
            <person name="Bruce D."/>
            <person name="Goodwin L."/>
            <person name="Pitluck S."/>
            <person name="Kyrpides N."/>
            <person name="Mavromatis K."/>
            <person name="Ivanova N."/>
            <person name="Mikhailova N."/>
            <person name="Chertkov O."/>
            <person name="Brettin T."/>
            <person name="Detter J.C."/>
            <person name="Han C."/>
            <person name="Larimer F."/>
            <person name="Land M."/>
            <person name="Hauser L."/>
            <person name="Markowitz V."/>
            <person name="Cheng J.-F."/>
            <person name="Hugenholtz P."/>
            <person name="Woyke T."/>
            <person name="Wu D."/>
            <person name="Jando M."/>
            <person name="Schneider S."/>
            <person name="Klenk H.-P."/>
            <person name="Eisen J.A."/>
        </authorList>
    </citation>
    <scope>NUCLEOTIDE SEQUENCE [LARGE SCALE GENOMIC DNA]</scope>
    <source>
        <strain evidence="2">ATCC 19993 / DSM 43833 / CBS 139.67 / JCM 10125 / KCTC 9307 / NBRC 14880 / R51</strain>
    </source>
</reference>
<dbReference type="InterPro" id="IPR029063">
    <property type="entry name" value="SAM-dependent_MTases_sf"/>
</dbReference>
<dbReference type="EMBL" id="CP001874">
    <property type="protein sequence ID" value="ADG87104.1"/>
    <property type="molecule type" value="Genomic_DNA"/>
</dbReference>
<organism evidence="1 2">
    <name type="scientific">Thermobispora bispora (strain ATCC 19993 / DSM 43833 / CBS 139.67 / JCM 10125 / KCTC 9307 / NBRC 14880 / R51)</name>
    <dbReference type="NCBI Taxonomy" id="469371"/>
    <lineage>
        <taxon>Bacteria</taxon>
        <taxon>Bacillati</taxon>
        <taxon>Actinomycetota</taxon>
        <taxon>Actinomycetes</taxon>
        <taxon>Streptosporangiales</taxon>
        <taxon>Streptosporangiaceae</taxon>
        <taxon>Thermobispora</taxon>
    </lineage>
</organism>
<dbReference type="STRING" id="469371.Tbis_0374"/>
<dbReference type="SUPFAM" id="SSF53335">
    <property type="entry name" value="S-adenosyl-L-methionine-dependent methyltransferases"/>
    <property type="match status" value="1"/>
</dbReference>
<evidence type="ECO:0000313" key="2">
    <source>
        <dbReference type="Proteomes" id="UP000006640"/>
    </source>
</evidence>
<name>D6Y450_THEBD</name>
<dbReference type="HOGENOM" id="CLU_067079_1_0_11"/>
<dbReference type="KEGG" id="tbi:Tbis_0374"/>
<proteinExistence type="predicted"/>